<evidence type="ECO:0000313" key="1">
    <source>
        <dbReference type="EMBL" id="QOU02245.1"/>
    </source>
</evidence>
<name>A0A1B3CRY6_PSEFL</name>
<dbReference type="NCBIfam" id="NF041121">
    <property type="entry name" value="SAV_2336_NTERM"/>
    <property type="match status" value="1"/>
</dbReference>
<dbReference type="InterPro" id="IPR047738">
    <property type="entry name" value="SAV_2336-like_N"/>
</dbReference>
<evidence type="ECO:0000313" key="2">
    <source>
        <dbReference type="Proteomes" id="UP000593833"/>
    </source>
</evidence>
<dbReference type="SUPFAM" id="SSF82171">
    <property type="entry name" value="DPP6 N-terminal domain-like"/>
    <property type="match status" value="1"/>
</dbReference>
<dbReference type="InterPro" id="IPR011006">
    <property type="entry name" value="CheY-like_superfamily"/>
</dbReference>
<dbReference type="Proteomes" id="UP000593833">
    <property type="component" value="Chromosome"/>
</dbReference>
<proteinExistence type="predicted"/>
<protein>
    <submittedName>
        <fullName evidence="1">Uncharacterized protein</fullName>
    </submittedName>
</protein>
<dbReference type="GO" id="GO:0000160">
    <property type="term" value="P:phosphorelay signal transduction system"/>
    <property type="evidence" value="ECO:0007669"/>
    <property type="project" value="InterPro"/>
</dbReference>
<gene>
    <name evidence="1" type="ORF">IM720_16015</name>
</gene>
<dbReference type="PROSITE" id="PS50110">
    <property type="entry name" value="RESPONSE_REGULATORY"/>
    <property type="match status" value="1"/>
</dbReference>
<organism evidence="1 2">
    <name type="scientific">Pseudomonas fluorescens</name>
    <dbReference type="NCBI Taxonomy" id="294"/>
    <lineage>
        <taxon>Bacteria</taxon>
        <taxon>Pseudomonadati</taxon>
        <taxon>Pseudomonadota</taxon>
        <taxon>Gammaproteobacteria</taxon>
        <taxon>Pseudomonadales</taxon>
        <taxon>Pseudomonadaceae</taxon>
        <taxon>Pseudomonas</taxon>
    </lineage>
</organism>
<dbReference type="RefSeq" id="WP_024075602.1">
    <property type="nucleotide sequence ID" value="NZ_CP015637.1"/>
</dbReference>
<dbReference type="SUPFAM" id="SSF52172">
    <property type="entry name" value="CheY-like"/>
    <property type="match status" value="1"/>
</dbReference>
<dbReference type="OrthoDB" id="9180348at2"/>
<dbReference type="AlphaFoldDB" id="A0A1B3CRY6"/>
<dbReference type="InterPro" id="IPR001789">
    <property type="entry name" value="Sig_transdc_resp-reg_receiver"/>
</dbReference>
<accession>A0A1B3CRY6</accession>
<sequence>MLDTLIKALRESGASVDSDSIANTLWLRMAMGAHNAAEKPLAQRPSEPAWQEDVEAPIDTSTSTPALPATVESPPPTSPVVDDIPLVPTAASPVAGQTAALGVLPSLPERAAFKRAVKQLRSQHRQPSQRLDERAMVRSVAEDSLQALKPVFMPGSRRSLRLSLIRERSGTNALWTQPLDELAALFHGQGTFKLQREWSLGEREAGAEAPMAVLSELDRQGQPIGVERSAERIKWWPGEIILIASDFTSNGWWDGTYLKLLRGLAARQPVALLHTLPGRLWSRTWTGTPDASVSSARALVPARALDVRVLHLSNAAVRDDARLAIPLVELAVQPLSAWARLLMGRAGSMAAILLDEREPEVPAADEVQEQTSPPVDAKRLAMQYRMASSPLARLLAQHLSVTAPLSFPVMRWVQQAMLPHSDTSHLAEFVLGGLLKVQPSSADTPADTLTYDFIEGVRPLLQQGMPKVLGLETQLLVGRYLERMHDSTLDMRAVVETWSDEQLHELSSEHQAFAMVSRGFLERIGLRPRATSSTAQKPGKPTPVHSTEPDPDQGSPAPKPAPPLQSAQNQWTRTLREPVQELQWSPFDEERLAIRTFSGIDLWRPAHETDSRTLRQQKNVASIRKPTLVLYWWVPAGPEDEGGKLEAIKMIVRRLSEALMARLPGRVRIKRLRNPIVLNNRRNPAQALLIFQTSEYSRWAHAQPLQFTAIERFIARKNILSSCVEMGAKRSAHPLIHKTIHLKERDLQASGYLSTSEFWAKLSWLTNTLCKRIQRLLPTENEPITAMTWLSENQIGIASHDGAATTVAALNVGRKSLSGDIDSGLLAFHRSSIPLTHLFVRPALETPRGSRNEQPGAEQLVCMDAQGSTYIKRDREDQNAPLKEVISGEGIPRRPVFSPLDRRWWIAGEEPRLLSPSTARKLHPPEVPLLSICDLRKEDNVHTLLHDQIFAGWTLDDSVFAITAAGFLHQGSIHDMRVSNRTSQPLLDRQPRYLNGILREAAASADGHRFATLTAYGRLDLWDTLSMTRLNSWQVITALAEVRHVRLGLSATGQRIAFSDGRTVRVFEEPLSAISDSRWMRQVLWVDDRPGNNEWERHALASQQVRCTLALSTDEALETLEKRRFAVIISDMGRREGSAEGYVLLKALREAGNLTPYFIYASSDLPEHHDLALQNGAQGSTSKSDKLLRWVMECIDGPSVKA</sequence>
<dbReference type="CDD" id="cd00156">
    <property type="entry name" value="REC"/>
    <property type="match status" value="1"/>
</dbReference>
<dbReference type="EMBL" id="CP063233">
    <property type="protein sequence ID" value="QOU02245.1"/>
    <property type="molecule type" value="Genomic_DNA"/>
</dbReference>
<reference evidence="1 2" key="1">
    <citation type="submission" date="2020-10" db="EMBL/GenBank/DDBJ databases">
        <title>Complete genome sequence of a novel Pseudomonas fluorescens strain isolated from the flower of kumarahou (Pomaderris kumeraho).</title>
        <authorList>
            <person name="Summers M.C."/>
            <person name="Nowak V."/>
            <person name="Fairhurst M.J."/>
            <person name="Owen J.G."/>
            <person name="Gerth M.L."/>
            <person name="Patrick W.M."/>
        </authorList>
    </citation>
    <scope>NUCLEOTIDE SEQUENCE [LARGE SCALE GENOMIC DNA]</scope>
    <source>
        <strain evidence="1 2">KF1</strain>
    </source>
</reference>
<dbReference type="Gene3D" id="3.40.50.2300">
    <property type="match status" value="1"/>
</dbReference>